<organism evidence="2 3">
    <name type="scientific">Microthlaspi erraticum</name>
    <dbReference type="NCBI Taxonomy" id="1685480"/>
    <lineage>
        <taxon>Eukaryota</taxon>
        <taxon>Viridiplantae</taxon>
        <taxon>Streptophyta</taxon>
        <taxon>Embryophyta</taxon>
        <taxon>Tracheophyta</taxon>
        <taxon>Spermatophyta</taxon>
        <taxon>Magnoliopsida</taxon>
        <taxon>eudicotyledons</taxon>
        <taxon>Gunneridae</taxon>
        <taxon>Pentapetalae</taxon>
        <taxon>rosids</taxon>
        <taxon>malvids</taxon>
        <taxon>Brassicales</taxon>
        <taxon>Brassicaceae</taxon>
        <taxon>Coluteocarpeae</taxon>
        <taxon>Microthlaspi</taxon>
    </lineage>
</organism>
<feature type="transmembrane region" description="Helical" evidence="1">
    <location>
        <begin position="50"/>
        <end position="73"/>
    </location>
</feature>
<evidence type="ECO:0000256" key="1">
    <source>
        <dbReference type="SAM" id="Phobius"/>
    </source>
</evidence>
<comment type="caution">
    <text evidence="2">The sequence shown here is derived from an EMBL/GenBank/DDBJ whole genome shotgun (WGS) entry which is preliminary data.</text>
</comment>
<dbReference type="Proteomes" id="UP000467841">
    <property type="component" value="Unassembled WGS sequence"/>
</dbReference>
<evidence type="ECO:0000313" key="3">
    <source>
        <dbReference type="Proteomes" id="UP000467841"/>
    </source>
</evidence>
<keyword evidence="1" id="KW-0472">Membrane</keyword>
<protein>
    <submittedName>
        <fullName evidence="2">Uncharacterized protein</fullName>
    </submittedName>
</protein>
<gene>
    <name evidence="2" type="ORF">MERR_LOCUS22493</name>
</gene>
<keyword evidence="3" id="KW-1185">Reference proteome</keyword>
<dbReference type="EMBL" id="CACVBM020001154">
    <property type="protein sequence ID" value="CAA7035258.1"/>
    <property type="molecule type" value="Genomic_DNA"/>
</dbReference>
<evidence type="ECO:0000313" key="2">
    <source>
        <dbReference type="EMBL" id="CAA7035258.1"/>
    </source>
</evidence>
<accession>A0A6D2JD69</accession>
<keyword evidence="1" id="KW-0812">Transmembrane</keyword>
<keyword evidence="1" id="KW-1133">Transmembrane helix</keyword>
<sequence length="112" mass="13171">MVQPHHHPRRLSHRKITLTRYLQKISPTWPHVPKQAEFVREEKGGDLTDWVVFFIDLWCFVAVLPCFFSFPLFSIRFEEESVSGTSVGRHKWLVSTDTKRVRSTLTGSVRFN</sequence>
<dbReference type="AlphaFoldDB" id="A0A6D2JD69"/>
<name>A0A6D2JD69_9BRAS</name>
<reference evidence="2" key="1">
    <citation type="submission" date="2020-01" db="EMBL/GenBank/DDBJ databases">
        <authorList>
            <person name="Mishra B."/>
        </authorList>
    </citation>
    <scope>NUCLEOTIDE SEQUENCE [LARGE SCALE GENOMIC DNA]</scope>
</reference>
<proteinExistence type="predicted"/>